<feature type="binding site" evidence="8">
    <location>
        <position position="327"/>
    </location>
    <ligand>
        <name>4-imidazolone-5-propanoate</name>
        <dbReference type="ChEBI" id="CHEBI:77893"/>
    </ligand>
</feature>
<feature type="binding site" evidence="8">
    <location>
        <position position="149"/>
    </location>
    <ligand>
        <name>N-formimidoyl-L-glutamate</name>
        <dbReference type="ChEBI" id="CHEBI:58928"/>
    </ligand>
</feature>
<keyword evidence="5 8" id="KW-0369">Histidine metabolism</keyword>
<comment type="cofactor">
    <cofactor evidence="8">
        <name>Zn(2+)</name>
        <dbReference type="ChEBI" id="CHEBI:29105"/>
    </cofactor>
    <cofactor evidence="8">
        <name>Fe(3+)</name>
        <dbReference type="ChEBI" id="CHEBI:29034"/>
    </cofactor>
    <text evidence="8">Binds 1 zinc or iron ion per subunit.</text>
</comment>
<dbReference type="HAMAP" id="MF_00372">
    <property type="entry name" value="HutI"/>
    <property type="match status" value="1"/>
</dbReference>
<dbReference type="NCBIfam" id="TIGR01224">
    <property type="entry name" value="hutI"/>
    <property type="match status" value="1"/>
</dbReference>
<dbReference type="FunFam" id="3.20.20.140:FF:000007">
    <property type="entry name" value="Imidazolonepropionase"/>
    <property type="match status" value="1"/>
</dbReference>
<feature type="binding site" evidence="8">
    <location>
        <position position="86"/>
    </location>
    <ligand>
        <name>4-imidazolone-5-propanoate</name>
        <dbReference type="ChEBI" id="CHEBI:77893"/>
    </ligand>
</feature>
<keyword evidence="7 8" id="KW-0408">Iron</keyword>
<feature type="binding site" evidence="8">
    <location>
        <position position="322"/>
    </location>
    <ligand>
        <name>Zn(2+)</name>
        <dbReference type="ChEBI" id="CHEBI:29105"/>
    </ligand>
</feature>
<dbReference type="GO" id="GO:0019556">
    <property type="term" value="P:L-histidine catabolic process to glutamate and formamide"/>
    <property type="evidence" value="ECO:0007669"/>
    <property type="project" value="UniProtKB-UniRule"/>
</dbReference>
<comment type="pathway">
    <text evidence="8">Amino-acid degradation; L-histidine degradation into L-glutamate; N-formimidoyl-L-glutamate from L-histidine: step 3/3.</text>
</comment>
<keyword evidence="3 8" id="KW-0479">Metal-binding</keyword>
<dbReference type="SUPFAM" id="SSF51556">
    <property type="entry name" value="Metallo-dependent hydrolases"/>
    <property type="match status" value="1"/>
</dbReference>
<feature type="domain" description="Amidohydrolase-related" evidence="9">
    <location>
        <begin position="68"/>
        <end position="383"/>
    </location>
</feature>
<feature type="binding site" evidence="8">
    <location>
        <position position="322"/>
    </location>
    <ligand>
        <name>Fe(3+)</name>
        <dbReference type="ChEBI" id="CHEBI:29034"/>
    </ligand>
</feature>
<dbReference type="Proteomes" id="UP000196878">
    <property type="component" value="Unassembled WGS sequence"/>
</dbReference>
<evidence type="ECO:0000256" key="1">
    <source>
        <dbReference type="ARBA" id="ARBA00012864"/>
    </source>
</evidence>
<comment type="similarity">
    <text evidence="8">Belongs to the metallo-dependent hydrolases superfamily. HutI family.</text>
</comment>
<dbReference type="SUPFAM" id="SSF51338">
    <property type="entry name" value="Composite domain of metallo-dependent hydrolases"/>
    <property type="match status" value="1"/>
</dbReference>
<dbReference type="AlphaFoldDB" id="A0A212A7A4"/>
<feature type="binding site" evidence="8">
    <location>
        <position position="324"/>
    </location>
    <ligand>
        <name>N-formimidoyl-L-glutamate</name>
        <dbReference type="ChEBI" id="CHEBI:58928"/>
    </ligand>
</feature>
<dbReference type="InterPro" id="IPR005920">
    <property type="entry name" value="HutI"/>
</dbReference>
<feature type="binding site" evidence="8">
    <location>
        <position position="149"/>
    </location>
    <ligand>
        <name>4-imidazolone-5-propanoate</name>
        <dbReference type="ChEBI" id="CHEBI:77893"/>
    </ligand>
</feature>
<dbReference type="OrthoDB" id="9776455at2"/>
<comment type="function">
    <text evidence="8">Catalyzes the hydrolytic cleavage of the carbon-nitrogen bond in imidazolone-5-propanoate to yield N-formimidoyl-L-glutamate. It is the third step in the universal histidine degradation pathway.</text>
</comment>
<evidence type="ECO:0000256" key="4">
    <source>
        <dbReference type="ARBA" id="ARBA00022801"/>
    </source>
</evidence>
<comment type="caution">
    <text evidence="10">The sequence shown here is derived from an EMBL/GenBank/DDBJ whole genome shotgun (WGS) entry which is preliminary data.</text>
</comment>
<feature type="binding site" evidence="8">
    <location>
        <position position="250"/>
    </location>
    <ligand>
        <name>4-imidazolone-5-propanoate</name>
        <dbReference type="ChEBI" id="CHEBI:77893"/>
    </ligand>
</feature>
<sequence length="410" mass="43324">MELFSDGAGGNGSGLWRNARLLTMVEGAAPVEQGAVAVRDGRIIYAGPEAGLPEGLDDLSVTDCGGGWILPSFVDCHTHLVFAGNRAREFEMRLAGASYEDIARAGGGILSSVAAVNAAEEDRLLAESLPRLDAMLAEGTSTVEIKSGYGLNIGAELRMLRVARRLGRMRSVRVRTTWLAAHAVPPDYRGRNADYIREVAIPGLEQGHEEGLIDAVDGFCERIAFTTEELRLLFERARALGLPVKLHAEQLSDSGGSAFAAGYGALSCDHLEYLDATGIAAMEAAGTVAVLLPGATYAIREAQMPPVAGLREAGVPIALATDCNPGSSPLTSLLLTMNLGATLFRLTVAECLAGVTREGARALGLLAETGTLEAGKSADFTLWQIGSPAELVYWLGFNPAHQRVYRGFAE</sequence>
<dbReference type="InterPro" id="IPR006680">
    <property type="entry name" value="Amidohydro-rel"/>
</dbReference>
<dbReference type="CDD" id="cd01296">
    <property type="entry name" value="Imidazolone-5PH"/>
    <property type="match status" value="1"/>
</dbReference>
<dbReference type="RefSeq" id="WP_088216693.1">
    <property type="nucleotide sequence ID" value="NZ_NIPW01000041.1"/>
</dbReference>
<dbReference type="Pfam" id="PF01979">
    <property type="entry name" value="Amidohydro_1"/>
    <property type="match status" value="1"/>
</dbReference>
<name>A0A212A7A4_9RHOB</name>
<dbReference type="PANTHER" id="PTHR42752:SF1">
    <property type="entry name" value="IMIDAZOLONEPROPIONASE-RELATED"/>
    <property type="match status" value="1"/>
</dbReference>
<organism evidence="10 11">
    <name type="scientific">Haematobacter genomosp. 1</name>
    <dbReference type="NCBI Taxonomy" id="366618"/>
    <lineage>
        <taxon>Bacteria</taxon>
        <taxon>Pseudomonadati</taxon>
        <taxon>Pseudomonadota</taxon>
        <taxon>Alphaproteobacteria</taxon>
        <taxon>Rhodobacterales</taxon>
        <taxon>Paracoccaceae</taxon>
        <taxon>Haematobacter</taxon>
    </lineage>
</organism>
<proteinExistence type="inferred from homology"/>
<keyword evidence="6 8" id="KW-0862">Zinc</keyword>
<evidence type="ECO:0000256" key="3">
    <source>
        <dbReference type="ARBA" id="ARBA00022723"/>
    </source>
</evidence>
<dbReference type="InterPro" id="IPR011059">
    <property type="entry name" value="Metal-dep_hydrolase_composite"/>
</dbReference>
<dbReference type="GO" id="GO:0050480">
    <property type="term" value="F:imidazolonepropionase activity"/>
    <property type="evidence" value="ECO:0007669"/>
    <property type="project" value="UniProtKB-UniRule"/>
</dbReference>
<feature type="binding site" evidence="8">
    <location>
        <position position="77"/>
    </location>
    <ligand>
        <name>Zn(2+)</name>
        <dbReference type="ChEBI" id="CHEBI:29105"/>
    </ligand>
</feature>
<accession>A0A212A7A4</accession>
<dbReference type="PANTHER" id="PTHR42752">
    <property type="entry name" value="IMIDAZOLONEPROPIONASE"/>
    <property type="match status" value="1"/>
</dbReference>
<protein>
    <recommendedName>
        <fullName evidence="1 8">Imidazolonepropionase</fullName>
        <ecNumber evidence="1 8">3.5.2.7</ecNumber>
    </recommendedName>
    <alternativeName>
        <fullName evidence="8">Imidazolone-5-propionate hydrolase</fullName>
    </alternativeName>
</protein>
<evidence type="ECO:0000313" key="11">
    <source>
        <dbReference type="Proteomes" id="UP000196878"/>
    </source>
</evidence>
<dbReference type="GO" id="GO:0005737">
    <property type="term" value="C:cytoplasm"/>
    <property type="evidence" value="ECO:0007669"/>
    <property type="project" value="UniProtKB-SubCell"/>
</dbReference>
<comment type="catalytic activity">
    <reaction evidence="8">
        <text>4-imidazolone-5-propanoate + H2O = N-formimidoyl-L-glutamate</text>
        <dbReference type="Rhea" id="RHEA:23660"/>
        <dbReference type="ChEBI" id="CHEBI:15377"/>
        <dbReference type="ChEBI" id="CHEBI:58928"/>
        <dbReference type="ChEBI" id="CHEBI:77893"/>
        <dbReference type="EC" id="3.5.2.7"/>
    </reaction>
</comment>
<comment type="subcellular location">
    <subcellularLocation>
        <location evidence="8">Cytoplasm</location>
    </subcellularLocation>
</comment>
<feature type="binding site" evidence="8">
    <location>
        <position position="182"/>
    </location>
    <ligand>
        <name>4-imidazolone-5-propanoate</name>
        <dbReference type="ChEBI" id="CHEBI:77893"/>
    </ligand>
</feature>
<reference evidence="10 11" key="1">
    <citation type="submission" date="2016-12" db="EMBL/GenBank/DDBJ databases">
        <title>Comparison of Traditional DNA-DNA Hybridization with In Silico Genomic Analysis.</title>
        <authorList>
            <person name="Nicholson A.C."/>
            <person name="Humrighouse B.W."/>
            <person name="Graziano J."/>
            <person name="Lasker B."/>
            <person name="Whitney A.M."/>
            <person name="Mcquiston J.R."/>
        </authorList>
    </citation>
    <scope>NUCLEOTIDE SEQUENCE [LARGE SCALE GENOMIC DNA]</scope>
    <source>
        <strain evidence="10 11">H2240</strain>
    </source>
</reference>
<dbReference type="InterPro" id="IPR032466">
    <property type="entry name" value="Metal_Hydrolase"/>
</dbReference>
<dbReference type="GO" id="GO:0005506">
    <property type="term" value="F:iron ion binding"/>
    <property type="evidence" value="ECO:0007669"/>
    <property type="project" value="UniProtKB-UniRule"/>
</dbReference>
<evidence type="ECO:0000256" key="6">
    <source>
        <dbReference type="ARBA" id="ARBA00022833"/>
    </source>
</evidence>
<feature type="binding site" evidence="8">
    <location>
        <position position="247"/>
    </location>
    <ligand>
        <name>Zn(2+)</name>
        <dbReference type="ChEBI" id="CHEBI:29105"/>
    </ligand>
</feature>
<evidence type="ECO:0000256" key="7">
    <source>
        <dbReference type="ARBA" id="ARBA00023004"/>
    </source>
</evidence>
<feature type="binding site" evidence="8">
    <location>
        <position position="79"/>
    </location>
    <ligand>
        <name>Zn(2+)</name>
        <dbReference type="ChEBI" id="CHEBI:29105"/>
    </ligand>
</feature>
<feature type="binding site" evidence="8">
    <location>
        <position position="326"/>
    </location>
    <ligand>
        <name>N-formimidoyl-L-glutamate</name>
        <dbReference type="ChEBI" id="CHEBI:58928"/>
    </ligand>
</feature>
<keyword evidence="4 8" id="KW-0378">Hydrolase</keyword>
<dbReference type="Gene3D" id="2.30.40.10">
    <property type="entry name" value="Urease, subunit C, domain 1"/>
    <property type="match status" value="1"/>
</dbReference>
<keyword evidence="11" id="KW-1185">Reference proteome</keyword>
<dbReference type="Gene3D" id="3.20.20.140">
    <property type="entry name" value="Metal-dependent hydrolases"/>
    <property type="match status" value="1"/>
</dbReference>
<evidence type="ECO:0000256" key="8">
    <source>
        <dbReference type="HAMAP-Rule" id="MF_00372"/>
    </source>
</evidence>
<dbReference type="UniPathway" id="UPA00379">
    <property type="reaction ID" value="UER00551"/>
</dbReference>
<feature type="binding site" evidence="8">
    <location>
        <position position="77"/>
    </location>
    <ligand>
        <name>Fe(3+)</name>
        <dbReference type="ChEBI" id="CHEBI:29034"/>
    </ligand>
</feature>
<feature type="binding site" evidence="8">
    <location>
        <position position="247"/>
    </location>
    <ligand>
        <name>Fe(3+)</name>
        <dbReference type="ChEBI" id="CHEBI:29034"/>
    </ligand>
</feature>
<dbReference type="GO" id="GO:0019557">
    <property type="term" value="P:L-histidine catabolic process to glutamate and formate"/>
    <property type="evidence" value="ECO:0007669"/>
    <property type="project" value="UniProtKB-UniPathway"/>
</dbReference>
<feature type="binding site" evidence="8">
    <location>
        <position position="79"/>
    </location>
    <ligand>
        <name>Fe(3+)</name>
        <dbReference type="ChEBI" id="CHEBI:29034"/>
    </ligand>
</feature>
<dbReference type="GO" id="GO:0008270">
    <property type="term" value="F:zinc ion binding"/>
    <property type="evidence" value="ECO:0007669"/>
    <property type="project" value="UniProtKB-UniRule"/>
</dbReference>
<dbReference type="EC" id="3.5.2.7" evidence="1 8"/>
<keyword evidence="2 8" id="KW-0963">Cytoplasm</keyword>
<evidence type="ECO:0000259" key="9">
    <source>
        <dbReference type="Pfam" id="PF01979"/>
    </source>
</evidence>
<dbReference type="EMBL" id="NIPW01000041">
    <property type="protein sequence ID" value="OWJ75183.1"/>
    <property type="molecule type" value="Genomic_DNA"/>
</dbReference>
<gene>
    <name evidence="8" type="primary">hutI</name>
    <name evidence="10" type="ORF">CDV49_17585</name>
</gene>
<evidence type="ECO:0000256" key="5">
    <source>
        <dbReference type="ARBA" id="ARBA00022808"/>
    </source>
</evidence>
<evidence type="ECO:0000313" key="10">
    <source>
        <dbReference type="EMBL" id="OWJ75183.1"/>
    </source>
</evidence>
<evidence type="ECO:0000256" key="2">
    <source>
        <dbReference type="ARBA" id="ARBA00022490"/>
    </source>
</evidence>